<dbReference type="AlphaFoldDB" id="W4QUW5"/>
<name>W4QUW5_HALA3</name>
<dbReference type="EMBL" id="BAUV01000022">
    <property type="protein sequence ID" value="GAE35717.1"/>
    <property type="molecule type" value="Genomic_DNA"/>
</dbReference>
<protein>
    <submittedName>
        <fullName evidence="2">Glycosyltransferase</fullName>
    </submittedName>
</protein>
<evidence type="ECO:0000313" key="3">
    <source>
        <dbReference type="Proteomes" id="UP000018896"/>
    </source>
</evidence>
<dbReference type="OrthoDB" id="9772485at2"/>
<dbReference type="eggNOG" id="COG0438">
    <property type="taxonomic scope" value="Bacteria"/>
</dbReference>
<dbReference type="PANTHER" id="PTHR46660:SF2">
    <property type="entry name" value="GLYCOSYLTRANSFERASE 1 DOMAIN-CONTAINING PROTEIN 1"/>
    <property type="match status" value="1"/>
</dbReference>
<dbReference type="InterPro" id="IPR052622">
    <property type="entry name" value="Glycosyltransferase_G1"/>
</dbReference>
<organism evidence="2 3">
    <name type="scientific">Halalkalibacter akibai (strain ATCC 43226 / DSM 21942 / CIP 109018 / JCM 9157 / 1139)</name>
    <name type="common">Bacillus akibai</name>
    <dbReference type="NCBI Taxonomy" id="1236973"/>
    <lineage>
        <taxon>Bacteria</taxon>
        <taxon>Bacillati</taxon>
        <taxon>Bacillota</taxon>
        <taxon>Bacilli</taxon>
        <taxon>Bacillales</taxon>
        <taxon>Bacillaceae</taxon>
        <taxon>Halalkalibacter</taxon>
    </lineage>
</organism>
<reference evidence="2 3" key="1">
    <citation type="journal article" date="2014" name="Genome Announc.">
        <title>Draft Genome Sequences of Three Alkaliphilic Bacillus Strains, Bacillus wakoensis JCM 9140T, Bacillus akibai JCM 9157T, and Bacillus hemicellulosilyticus JCM 9152T.</title>
        <authorList>
            <person name="Yuki M."/>
            <person name="Oshima K."/>
            <person name="Suda W."/>
            <person name="Oshida Y."/>
            <person name="Kitamura K."/>
            <person name="Iida T."/>
            <person name="Hattori M."/>
            <person name="Ohkuma M."/>
        </authorList>
    </citation>
    <scope>NUCLEOTIDE SEQUENCE [LARGE SCALE GENOMIC DNA]</scope>
    <source>
        <strain evidence="2 3">JCM 9157</strain>
    </source>
</reference>
<dbReference type="SUPFAM" id="SSF53756">
    <property type="entry name" value="UDP-Glycosyltransferase/glycogen phosphorylase"/>
    <property type="match status" value="1"/>
</dbReference>
<feature type="domain" description="Glycosyl transferase family 1" evidence="1">
    <location>
        <begin position="165"/>
        <end position="318"/>
    </location>
</feature>
<keyword evidence="3" id="KW-1185">Reference proteome</keyword>
<sequence>MKIGSKETTINILFFTPYYKENRGNSTTAKRIVKGLRERGATVKVFAYEEEDWTVECESFFHNADIYHVIHLKRFAMWLNKQSLELKKPYILTSGGTDINEDIKNPEALKLMNAVAYHSCAVTVFSEEAKETIIQANSLLADRVFVIPQSVELPEAVGCEVNLIGEPIFLLPAGLRPVKDVFYLWDELVKLRSKLPHLTFYIIGPVLDEDVHQEVINREKANNWFHYLNVVPLDQMRAFYTKSDFVLNTSISEGQSAAVLEAMLSGKVVLARNNTGNASVITDQVNGVLYENPVDFHDKLIKLVESQKLTAEISRNAEAYIKQYHSLQKEMDQYEEVYTHCLEDVVAT</sequence>
<evidence type="ECO:0000313" key="2">
    <source>
        <dbReference type="EMBL" id="GAE35717.1"/>
    </source>
</evidence>
<dbReference type="CDD" id="cd03801">
    <property type="entry name" value="GT4_PimA-like"/>
    <property type="match status" value="1"/>
</dbReference>
<dbReference type="InterPro" id="IPR001296">
    <property type="entry name" value="Glyco_trans_1"/>
</dbReference>
<proteinExistence type="predicted"/>
<dbReference type="STRING" id="1236973.JCM9157_2838"/>
<dbReference type="GO" id="GO:0016757">
    <property type="term" value="F:glycosyltransferase activity"/>
    <property type="evidence" value="ECO:0007669"/>
    <property type="project" value="InterPro"/>
</dbReference>
<dbReference type="PANTHER" id="PTHR46660">
    <property type="match status" value="1"/>
</dbReference>
<comment type="caution">
    <text evidence="2">The sequence shown here is derived from an EMBL/GenBank/DDBJ whole genome shotgun (WGS) entry which is preliminary data.</text>
</comment>
<evidence type="ECO:0000259" key="1">
    <source>
        <dbReference type="Pfam" id="PF00534"/>
    </source>
</evidence>
<dbReference type="Proteomes" id="UP000018896">
    <property type="component" value="Unassembled WGS sequence"/>
</dbReference>
<dbReference type="Gene3D" id="3.40.50.2000">
    <property type="entry name" value="Glycogen Phosphorylase B"/>
    <property type="match status" value="2"/>
</dbReference>
<keyword evidence="2" id="KW-0808">Transferase</keyword>
<dbReference type="RefSeq" id="WP_052013127.1">
    <property type="nucleotide sequence ID" value="NZ_BAUV01000022.1"/>
</dbReference>
<dbReference type="Pfam" id="PF00534">
    <property type="entry name" value="Glycos_transf_1"/>
    <property type="match status" value="1"/>
</dbReference>
<accession>W4QUW5</accession>
<gene>
    <name evidence="2" type="ORF">JCM9157_2838</name>
</gene>